<dbReference type="KEGG" id="dno:DNO_0842"/>
<dbReference type="OrthoDB" id="9808397at2"/>
<evidence type="ECO:0000259" key="1">
    <source>
        <dbReference type="Pfam" id="PF07726"/>
    </source>
</evidence>
<evidence type="ECO:0000259" key="2">
    <source>
        <dbReference type="Pfam" id="PF17863"/>
    </source>
</evidence>
<dbReference type="GO" id="GO:0016887">
    <property type="term" value="F:ATP hydrolysis activity"/>
    <property type="evidence" value="ECO:0007669"/>
    <property type="project" value="InterPro"/>
</dbReference>
<dbReference type="RefSeq" id="WP_012031165.1">
    <property type="nucleotide sequence ID" value="NC_009446.1"/>
</dbReference>
<dbReference type="EMBL" id="CP000513">
    <property type="protein sequence ID" value="ABQ14226.1"/>
    <property type="molecule type" value="Genomic_DNA"/>
</dbReference>
<dbReference type="InterPro" id="IPR050764">
    <property type="entry name" value="CbbQ/NirQ/NorQ/GpvN"/>
</dbReference>
<proteinExistence type="predicted"/>
<organism evidence="3 4">
    <name type="scientific">Dichelobacter nodosus (strain VCS1703A)</name>
    <dbReference type="NCBI Taxonomy" id="246195"/>
    <lineage>
        <taxon>Bacteria</taxon>
        <taxon>Pseudomonadati</taxon>
        <taxon>Pseudomonadota</taxon>
        <taxon>Gammaproteobacteria</taxon>
        <taxon>Cardiobacteriales</taxon>
        <taxon>Cardiobacteriaceae</taxon>
        <taxon>Dichelobacter</taxon>
    </lineage>
</organism>
<feature type="domain" description="ATPase AAA-3" evidence="1">
    <location>
        <begin position="40"/>
        <end position="169"/>
    </location>
</feature>
<evidence type="ECO:0000313" key="4">
    <source>
        <dbReference type="Proteomes" id="UP000000248"/>
    </source>
</evidence>
<dbReference type="Gene3D" id="1.10.8.80">
    <property type="entry name" value="Magnesium chelatase subunit I, C-Terminal domain"/>
    <property type="match status" value="1"/>
</dbReference>
<dbReference type="GO" id="GO:0005524">
    <property type="term" value="F:ATP binding"/>
    <property type="evidence" value="ECO:0007669"/>
    <property type="project" value="InterPro"/>
</dbReference>
<dbReference type="PANTHER" id="PTHR42759:SF5">
    <property type="entry name" value="METHANOL DEHYDROGENASE REGULATOR"/>
    <property type="match status" value="1"/>
</dbReference>
<dbReference type="PANTHER" id="PTHR42759">
    <property type="entry name" value="MOXR FAMILY PROTEIN"/>
    <property type="match status" value="1"/>
</dbReference>
<protein>
    <submittedName>
        <fullName evidence="3">MoxR family protein</fullName>
    </submittedName>
</protein>
<dbReference type="STRING" id="246195.DNO_0842"/>
<feature type="domain" description="ChlI/MoxR AAA lid" evidence="2">
    <location>
        <begin position="233"/>
        <end position="296"/>
    </location>
</feature>
<dbReference type="Pfam" id="PF17863">
    <property type="entry name" value="AAA_lid_2"/>
    <property type="match status" value="1"/>
</dbReference>
<name>A5EYE2_DICNV</name>
<dbReference type="SUPFAM" id="SSF52540">
    <property type="entry name" value="P-loop containing nucleoside triphosphate hydrolases"/>
    <property type="match status" value="1"/>
</dbReference>
<keyword evidence="4" id="KW-1185">Reference proteome</keyword>
<accession>A5EYE2</accession>
<dbReference type="InterPro" id="IPR011703">
    <property type="entry name" value="ATPase_AAA-3"/>
</dbReference>
<dbReference type="HOGENOM" id="CLU_034716_2_2_6"/>
<dbReference type="InterPro" id="IPR027417">
    <property type="entry name" value="P-loop_NTPase"/>
</dbReference>
<dbReference type="Proteomes" id="UP000000248">
    <property type="component" value="Chromosome"/>
</dbReference>
<dbReference type="Gene3D" id="3.40.50.300">
    <property type="entry name" value="P-loop containing nucleotide triphosphate hydrolases"/>
    <property type="match status" value="1"/>
</dbReference>
<dbReference type="eggNOG" id="COG0714">
    <property type="taxonomic scope" value="Bacteria"/>
</dbReference>
<dbReference type="CDD" id="cd00009">
    <property type="entry name" value="AAA"/>
    <property type="match status" value="1"/>
</dbReference>
<gene>
    <name evidence="3" type="ordered locus">DNO_0842</name>
</gene>
<evidence type="ECO:0000313" key="3">
    <source>
        <dbReference type="EMBL" id="ABQ14226.1"/>
    </source>
</evidence>
<dbReference type="InterPro" id="IPR041628">
    <property type="entry name" value="ChlI/MoxR_AAA_lid"/>
</dbReference>
<sequence>MLNPDLHLRLQQALQQLNSIILDKEETIELALCCLLARGHVLLEDLPGVGKTTLAKAFAATLGLDFHRIQFTADLLPADVLGFSTLDNNAALHFHAGAVFTQLLLADEINRASPKSQSALLEAMEERQVTIEGKTYPLPQPFFVFATQNPQEQIGTFALPESQLDRFLMCLSLGYPSPEQEIALLSGQPRQTLLQTAKILLSADDILALQHAAASITVSKTLAHYVQQLLAFTRDRSHFAQGLSTRAGLALIQAARAYALLKQSAFVLPEHVQKVFIAVVQHRLPLWEQPLSQRRAKVAAILEQVPVPL</sequence>
<dbReference type="AlphaFoldDB" id="A5EYE2"/>
<dbReference type="PIRSF" id="PIRSF002849">
    <property type="entry name" value="AAA_ATPase_chaperone_MoxR_prd"/>
    <property type="match status" value="1"/>
</dbReference>
<dbReference type="Pfam" id="PF07726">
    <property type="entry name" value="AAA_3"/>
    <property type="match status" value="1"/>
</dbReference>
<reference evidence="3 4" key="1">
    <citation type="journal article" date="2007" name="Nat. Biotechnol.">
        <title>Genome sequence and identification of candidate vaccine antigens from the animal pathogen Dichelobacter nodosus.</title>
        <authorList>
            <person name="Myers G.S."/>
            <person name="Parker D."/>
            <person name="Al-Hasani K."/>
            <person name="Kennan R.M."/>
            <person name="Seemann T."/>
            <person name="Ren Q."/>
            <person name="Badger J.H."/>
            <person name="Selengut J.D."/>
            <person name="Deboy R.T."/>
            <person name="Tettelin H."/>
            <person name="Boyce J.D."/>
            <person name="McCarl V.P."/>
            <person name="Han X."/>
            <person name="Nelson W.C."/>
            <person name="Madupu R."/>
            <person name="Mohamoud Y."/>
            <person name="Holley T."/>
            <person name="Fedorova N."/>
            <person name="Khouri H."/>
            <person name="Bottomley S.P."/>
            <person name="Whittington R.J."/>
            <person name="Adler B."/>
            <person name="Songer J.G."/>
            <person name="Rood J.I."/>
            <person name="Paulsen I.T."/>
        </authorList>
    </citation>
    <scope>NUCLEOTIDE SEQUENCE [LARGE SCALE GENOMIC DNA]</scope>
    <source>
        <strain evidence="3 4">VCS1703A</strain>
    </source>
</reference>